<keyword evidence="3" id="KW-1147">T=16 icosahedral capsid protein</keyword>
<name>A0A6M4EG95_9BETA</name>
<evidence type="ECO:0000313" key="6">
    <source>
        <dbReference type="EMBL" id="QJQ80287.1"/>
    </source>
</evidence>
<proteinExistence type="inferred from homology"/>
<evidence type="ECO:0000256" key="4">
    <source>
        <dbReference type="ARBA" id="ARBA00022844"/>
    </source>
</evidence>
<dbReference type="PRINTS" id="PR00235">
    <property type="entry name" value="HSVCAPSIDMCP"/>
</dbReference>
<dbReference type="EMBL" id="MN913973">
    <property type="protein sequence ID" value="QJQ80215.1"/>
    <property type="molecule type" value="Genomic_DNA"/>
</dbReference>
<dbReference type="InterPro" id="IPR000912">
    <property type="entry name" value="Herpes_MCP"/>
</dbReference>
<keyword evidence="2" id="KW-1048">Host nucleus</keyword>
<dbReference type="GO" id="GO:0005198">
    <property type="term" value="F:structural molecule activity"/>
    <property type="evidence" value="ECO:0007669"/>
    <property type="project" value="InterPro"/>
</dbReference>
<dbReference type="SUPFAM" id="SSF103417">
    <property type="entry name" value="Major capsid protein VP5"/>
    <property type="match status" value="1"/>
</dbReference>
<dbReference type="InterPro" id="IPR023233">
    <property type="entry name" value="Herpes_MCP_upper_sf"/>
</dbReference>
<evidence type="ECO:0000256" key="3">
    <source>
        <dbReference type="ARBA" id="ARBA00022680"/>
    </source>
</evidence>
<accession>A0A6M4EG95</accession>
<keyword evidence="1" id="KW-0167">Capsid protein</keyword>
<keyword evidence="4" id="KW-0946">Virion</keyword>
<dbReference type="HAMAP" id="MF_04016">
    <property type="entry name" value="HSV_MCP"/>
    <property type="match status" value="1"/>
</dbReference>
<evidence type="ECO:0000313" key="5">
    <source>
        <dbReference type="EMBL" id="QJQ80215.1"/>
    </source>
</evidence>
<reference evidence="6" key="1">
    <citation type="submission" date="2020-01" db="EMBL/GenBank/DDBJ databases">
        <authorList>
            <person name="Rezuchova I."/>
            <person name="Hyblova M."/>
            <person name="Kudelova M."/>
            <person name="Bohmer M."/>
            <person name="Budis J."/>
            <person name="Szemes T."/>
        </authorList>
    </citation>
    <scope>NUCLEOTIDE SEQUENCE</scope>
    <source>
        <strain evidence="6">4556</strain>
        <strain evidence="5">72</strain>
    </source>
</reference>
<evidence type="ECO:0000256" key="1">
    <source>
        <dbReference type="ARBA" id="ARBA00022561"/>
    </source>
</evidence>
<gene>
    <name evidence="6" type="primary">GAMMAHV.ORF25</name>
    <name evidence="6" type="ORF">MuHV4gp23</name>
</gene>
<dbReference type="GO" id="GO:0039622">
    <property type="term" value="C:T=16 icosahedral viral capsid"/>
    <property type="evidence" value="ECO:0007669"/>
    <property type="project" value="UniProtKB-KW"/>
</dbReference>
<dbReference type="EMBL" id="MN913974">
    <property type="protein sequence ID" value="QJQ80287.1"/>
    <property type="molecule type" value="Genomic_DNA"/>
</dbReference>
<sequence length="1373" mass="153275">MDAPVENRAFAYVRTGANLTSQIKESAAEGLFKSFHLLVGKNVRENSVRFEALLGVYTNAIEFVKFLETSLAIACLNTEFKDLRRMVEGKIQFKVSVPTIAHGDGRRPSKQRQYLVMKSAHKHHISAEIELSTEDIELLFAEKETQLDVAEYVGAVKTITSALQFGIDALERGLINVVLTSKLRQAPPTFILQSINDPSAAQRGFGKAAKSDIVANFKKHLLEHTFFLDDGLRSQRGRDYVLAVLSDAVTAVNSESVFKGADFYTTEGGEPVSGVFETTDGTMQKLLNLVGQATSSIMAPAAYANYVIRGGNVVTAMSYGKVMKNFDSFLSRMIENGTNKSVTENDFYTENGDTDMDVSKTTIPAATIRIGEKVFAIESLQRMYRETQQAYPLIRTMQYAYYFPVGLYLPDPKYTTSGTLRGLEGGSPPLEAWVVNKNNLIQCFTFDNALKMLCHPRFHNPQLCIQNLPGEEFQHDHILGYGIQSRQIGHMNLYRMMYGYYDGKAVAHIPDVVAKSELSTSELLSPPMAHLLRLELHPLFDFYKIRGANGAIECRAVHRTHVGNIPEAFAPPKFQEGRGQQLESAAGLSHVIDQQTMELIQETAFDANYPPMCYVIEAMIHGQEDKFIMTSSIVALTITTYWNNTGHLAFVNSYFMIKYICKHFANGLIPREIYLIYKKIMAELITMEQTLLKICGHEKVANVSVGQYFNSIMDPALLPPFINDDILSKALKNKQRKVSFYIGDELYDNQERRDVYIKEIDTLENSYAAFDDIYTDMHDADHENRKVLLLGPEPAGDLILEKLFYYVFLPVCTNGHVCGMGVDYGHVIQTLGFNGPVCLPNVNGGDDLYQHLANGPLKDLLLASDLKPTVGMIRLLVACSLTTPAVTQIVRVEAERDSAQQLATHESGTKVRHSVLVNGIAAFVVADRNKHVIETMFYPVPFHKFYADPVVAATLHPLVNNYLNNIPSQRNGICFNVPSEFMAEYEEWHKSPMLKYVRDCDVQPQALSTMLAMHMKLSPMGFIHMTKLKVHPGVALTVVRTDELLTENILYSNRASTSVFIGRPTVKRREIRADAVGFDVSNEIASLDTAMGYSSTLIPARVAGITTDMGIHCQDLFKMYPTDNFKNRELTIFIKNKIGSERAPNANVVDPLAYMADPRHGSEMCGLAHGQLATCEVILTPVTSDLTYFQSPNSPRGRTGCVVSCDTYSPENAAKLLYDHGQPDPAYEFRTTNNPWASQIGSLGDALYNNHNRQLVTPGLYSPCRQFFNKDMLLKNNKSLFTLIHEYITRLGGSPATSNTDVQYVVINGTDVFLEQPCMLLQEAYPTLSASHKGLLDEFMSNKKGHAPVHNMHYLVEEVAPLKRVLKIGNKTA</sequence>
<dbReference type="Pfam" id="PF03122">
    <property type="entry name" value="Herpes_MCP"/>
    <property type="match status" value="1"/>
</dbReference>
<evidence type="ECO:0000256" key="2">
    <source>
        <dbReference type="ARBA" id="ARBA00022562"/>
    </source>
</evidence>
<organism evidence="6">
    <name type="scientific">Murine herpesvirus</name>
    <dbReference type="NCBI Taxonomy" id="1431748"/>
    <lineage>
        <taxon>Viruses</taxon>
        <taxon>Duplodnaviria</taxon>
        <taxon>Heunggongvirae</taxon>
        <taxon>Peploviricota</taxon>
        <taxon>Herviviricetes</taxon>
        <taxon>Herpesvirales</taxon>
        <taxon>Orthoherpesviridae</taxon>
        <taxon>Betaherpesvirinae</taxon>
        <taxon>Muromegalovirus</taxon>
    </lineage>
</organism>
<protein>
    <submittedName>
        <fullName evidence="6">Major capsid protein</fullName>
    </submittedName>
</protein>